<dbReference type="EMBL" id="CADCTY010001105">
    <property type="protein sequence ID" value="CAA9357462.1"/>
    <property type="molecule type" value="Genomic_DNA"/>
</dbReference>
<sequence>MDTKERRRWKKTMRNKEKCGEEDEDEAEETMTKGNEKEEKMSRGTG</sequence>
<accession>A0A6J4MJY2</accession>
<evidence type="ECO:0000313" key="2">
    <source>
        <dbReference type="EMBL" id="CAA9357462.1"/>
    </source>
</evidence>
<name>A0A6J4MJY2_9CYAN</name>
<dbReference type="AlphaFoldDB" id="A0A6J4MJY2"/>
<feature type="compositionally biased region" description="Basic residues" evidence="1">
    <location>
        <begin position="1"/>
        <end position="13"/>
    </location>
</feature>
<protein>
    <submittedName>
        <fullName evidence="2">Uncharacterized protein</fullName>
    </submittedName>
</protein>
<reference evidence="2" key="1">
    <citation type="submission" date="2020-02" db="EMBL/GenBank/DDBJ databases">
        <authorList>
            <person name="Meier V. D."/>
        </authorList>
    </citation>
    <scope>NUCLEOTIDE SEQUENCE</scope>
    <source>
        <strain evidence="2">AVDCRST_MAG94</strain>
    </source>
</reference>
<feature type="compositionally biased region" description="Acidic residues" evidence="1">
    <location>
        <begin position="20"/>
        <end position="29"/>
    </location>
</feature>
<organism evidence="2">
    <name type="scientific">uncultured Leptolyngbya sp</name>
    <dbReference type="NCBI Taxonomy" id="332963"/>
    <lineage>
        <taxon>Bacteria</taxon>
        <taxon>Bacillati</taxon>
        <taxon>Cyanobacteriota</taxon>
        <taxon>Cyanophyceae</taxon>
        <taxon>Leptolyngbyales</taxon>
        <taxon>Leptolyngbyaceae</taxon>
        <taxon>Leptolyngbya group</taxon>
        <taxon>Leptolyngbya</taxon>
        <taxon>environmental samples</taxon>
    </lineage>
</organism>
<feature type="compositionally biased region" description="Basic and acidic residues" evidence="1">
    <location>
        <begin position="30"/>
        <end position="46"/>
    </location>
</feature>
<proteinExistence type="predicted"/>
<feature type="region of interest" description="Disordered" evidence="1">
    <location>
        <begin position="1"/>
        <end position="46"/>
    </location>
</feature>
<gene>
    <name evidence="2" type="ORF">AVDCRST_MAG94-3148</name>
</gene>
<evidence type="ECO:0000256" key="1">
    <source>
        <dbReference type="SAM" id="MobiDB-lite"/>
    </source>
</evidence>